<dbReference type="Proteomes" id="UP000054248">
    <property type="component" value="Unassembled WGS sequence"/>
</dbReference>
<evidence type="ECO:0000256" key="1">
    <source>
        <dbReference type="SAM" id="MobiDB-lite"/>
    </source>
</evidence>
<feature type="region of interest" description="Disordered" evidence="1">
    <location>
        <begin position="136"/>
        <end position="186"/>
    </location>
</feature>
<proteinExistence type="predicted"/>
<feature type="compositionally biased region" description="Basic and acidic residues" evidence="1">
    <location>
        <begin position="227"/>
        <end position="240"/>
    </location>
</feature>
<name>A0A0C3MKN1_9AGAM</name>
<reference evidence="2 3" key="1">
    <citation type="submission" date="2014-04" db="EMBL/GenBank/DDBJ databases">
        <authorList>
            <consortium name="DOE Joint Genome Institute"/>
            <person name="Kuo A."/>
            <person name="Girlanda M."/>
            <person name="Perotto S."/>
            <person name="Kohler A."/>
            <person name="Nagy L.G."/>
            <person name="Floudas D."/>
            <person name="Copeland A."/>
            <person name="Barry K.W."/>
            <person name="Cichocki N."/>
            <person name="Veneault-Fourrey C."/>
            <person name="LaButti K."/>
            <person name="Lindquist E.A."/>
            <person name="Lipzen A."/>
            <person name="Lundell T."/>
            <person name="Morin E."/>
            <person name="Murat C."/>
            <person name="Sun H."/>
            <person name="Tunlid A."/>
            <person name="Henrissat B."/>
            <person name="Grigoriev I.V."/>
            <person name="Hibbett D.S."/>
            <person name="Martin F."/>
            <person name="Nordberg H.P."/>
            <person name="Cantor M.N."/>
            <person name="Hua S.X."/>
        </authorList>
    </citation>
    <scope>NUCLEOTIDE SEQUENCE [LARGE SCALE GENOMIC DNA]</scope>
    <source>
        <strain evidence="2 3">MUT 4182</strain>
    </source>
</reference>
<evidence type="ECO:0000313" key="2">
    <source>
        <dbReference type="EMBL" id="KIO34272.1"/>
    </source>
</evidence>
<protein>
    <submittedName>
        <fullName evidence="2">Uncharacterized protein</fullName>
    </submittedName>
</protein>
<sequence>MASYSTASSLPACLMAYQPPLEAPIALDGVDISLATEVLPPPPPILNHTAKKPADYLRKRALPSYLPSTDPGSTYSAGTGVKVIDYVPTTDEESPERTSKRKRQRTEKVDASRHLNASAGADSSAIVIDTQDITVGEPAEPSGITDVEPPTSASLPPDANSDAASLSGVPPHMDSQRSRRSSSLLASSRLSQLDWSLSLRGTMKQKESDDRLNGEAEGRSTPVASSEEIKASKGKGKAKEVVDDQVGQSFRQKMLLILT</sequence>
<dbReference type="OrthoDB" id="5876363at2759"/>
<feature type="region of interest" description="Disordered" evidence="1">
    <location>
        <begin position="200"/>
        <end position="240"/>
    </location>
</feature>
<evidence type="ECO:0000313" key="3">
    <source>
        <dbReference type="Proteomes" id="UP000054248"/>
    </source>
</evidence>
<reference evidence="3" key="2">
    <citation type="submission" date="2015-01" db="EMBL/GenBank/DDBJ databases">
        <title>Evolutionary Origins and Diversification of the Mycorrhizal Mutualists.</title>
        <authorList>
            <consortium name="DOE Joint Genome Institute"/>
            <consortium name="Mycorrhizal Genomics Consortium"/>
            <person name="Kohler A."/>
            <person name="Kuo A."/>
            <person name="Nagy L.G."/>
            <person name="Floudas D."/>
            <person name="Copeland A."/>
            <person name="Barry K.W."/>
            <person name="Cichocki N."/>
            <person name="Veneault-Fourrey C."/>
            <person name="LaButti K."/>
            <person name="Lindquist E.A."/>
            <person name="Lipzen A."/>
            <person name="Lundell T."/>
            <person name="Morin E."/>
            <person name="Murat C."/>
            <person name="Riley R."/>
            <person name="Ohm R."/>
            <person name="Sun H."/>
            <person name="Tunlid A."/>
            <person name="Henrissat B."/>
            <person name="Grigoriev I.V."/>
            <person name="Hibbett D.S."/>
            <person name="Martin F."/>
        </authorList>
    </citation>
    <scope>NUCLEOTIDE SEQUENCE [LARGE SCALE GENOMIC DNA]</scope>
    <source>
        <strain evidence="3">MUT 4182</strain>
    </source>
</reference>
<dbReference type="AlphaFoldDB" id="A0A0C3MKN1"/>
<accession>A0A0C3MKN1</accession>
<dbReference type="EMBL" id="KN822943">
    <property type="protein sequence ID" value="KIO34272.1"/>
    <property type="molecule type" value="Genomic_DNA"/>
</dbReference>
<dbReference type="HOGENOM" id="CLU_1074396_0_0_1"/>
<feature type="region of interest" description="Disordered" evidence="1">
    <location>
        <begin position="86"/>
        <end position="124"/>
    </location>
</feature>
<dbReference type="STRING" id="1051891.A0A0C3MKN1"/>
<gene>
    <name evidence="2" type="ORF">M407DRAFT_16809</name>
</gene>
<organism evidence="2 3">
    <name type="scientific">Tulasnella calospora MUT 4182</name>
    <dbReference type="NCBI Taxonomy" id="1051891"/>
    <lineage>
        <taxon>Eukaryota</taxon>
        <taxon>Fungi</taxon>
        <taxon>Dikarya</taxon>
        <taxon>Basidiomycota</taxon>
        <taxon>Agaricomycotina</taxon>
        <taxon>Agaricomycetes</taxon>
        <taxon>Cantharellales</taxon>
        <taxon>Tulasnellaceae</taxon>
        <taxon>Tulasnella</taxon>
    </lineage>
</organism>
<keyword evidence="3" id="KW-1185">Reference proteome</keyword>
<feature type="compositionally biased region" description="Basic and acidic residues" evidence="1">
    <location>
        <begin position="204"/>
        <end position="218"/>
    </location>
</feature>